<dbReference type="EMBL" id="CR555307">
    <property type="protein sequence ID" value="CAI10388.1"/>
    <property type="molecule type" value="Genomic_DNA"/>
</dbReference>
<evidence type="ECO:0000313" key="2">
    <source>
        <dbReference type="Proteomes" id="UP000006552"/>
    </source>
</evidence>
<dbReference type="AlphaFoldDB" id="Q5NX26"/>
<organism evidence="1 2">
    <name type="scientific">Aromatoleum aromaticum (strain DSM 19018 / LMG 30748 / EbN1)</name>
    <name type="common">Azoarcus sp. (strain EbN1)</name>
    <dbReference type="NCBI Taxonomy" id="76114"/>
    <lineage>
        <taxon>Bacteria</taxon>
        <taxon>Pseudomonadati</taxon>
        <taxon>Pseudomonadota</taxon>
        <taxon>Betaproteobacteria</taxon>
        <taxon>Rhodocyclales</taxon>
        <taxon>Rhodocyclaceae</taxon>
        <taxon>Aromatoleum</taxon>
    </lineage>
</organism>
<dbReference type="HOGENOM" id="CLU_2021931_0_0_4"/>
<reference evidence="1 2" key="1">
    <citation type="journal article" date="2005" name="Arch. Microbiol.">
        <title>The genome sequence of an anaerobic aromatic-degrading denitrifying bacterium, strain EbN1.</title>
        <authorList>
            <person name="Rabus R."/>
            <person name="Kube M."/>
            <person name="Heider J."/>
            <person name="Beck A."/>
            <person name="Heitmann K."/>
            <person name="Widdel F."/>
            <person name="Reinhardt R."/>
        </authorList>
    </citation>
    <scope>NUCLEOTIDE SEQUENCE [LARGE SCALE GENOMIC DNA]</scope>
    <source>
        <strain evidence="1 2">EbN1</strain>
        <plasmid evidence="2">Plasmid pAzo1</plasmid>
    </source>
</reference>
<gene>
    <name evidence="1" type="ORF">p1B191</name>
</gene>
<keyword evidence="2" id="KW-1185">Reference proteome</keyword>
<dbReference type="KEGG" id="eba:p1B191"/>
<accession>Q5NX26</accession>
<proteinExistence type="predicted"/>
<sequence length="122" mass="14535">MSPRNVRHFLRRGWRVETFNGLIPTIKVWRGVEVTDVRSEDLYEFIKAGWLSVSTVPMWHITPTREMGRVNRYERFQIDGLPQGETPWVDGYGGHNPECLFKAEEPESEPWHRYEHFEEEFA</sequence>
<dbReference type="Proteomes" id="UP000006552">
    <property type="component" value="Plasmid 1"/>
</dbReference>
<keyword evidence="1" id="KW-0614">Plasmid</keyword>
<geneLocation type="plasmid" evidence="2">
    <name>pAzo1</name>
</geneLocation>
<protein>
    <submittedName>
        <fullName evidence="1">Uncharacterized protein</fullName>
    </submittedName>
</protein>
<name>Q5NX26_AROAE</name>
<evidence type="ECO:0000313" key="1">
    <source>
        <dbReference type="EMBL" id="CAI10388.1"/>
    </source>
</evidence>